<reference evidence="1" key="1">
    <citation type="submission" date="2023-03" db="EMBL/GenBank/DDBJ databases">
        <title>Massive genome expansion in bonnet fungi (Mycena s.s.) driven by repeated elements and novel gene families across ecological guilds.</title>
        <authorList>
            <consortium name="Lawrence Berkeley National Laboratory"/>
            <person name="Harder C.B."/>
            <person name="Miyauchi S."/>
            <person name="Viragh M."/>
            <person name="Kuo A."/>
            <person name="Thoen E."/>
            <person name="Andreopoulos B."/>
            <person name="Lu D."/>
            <person name="Skrede I."/>
            <person name="Drula E."/>
            <person name="Henrissat B."/>
            <person name="Morin E."/>
            <person name="Kohler A."/>
            <person name="Barry K."/>
            <person name="LaButti K."/>
            <person name="Morin E."/>
            <person name="Salamov A."/>
            <person name="Lipzen A."/>
            <person name="Mereny Z."/>
            <person name="Hegedus B."/>
            <person name="Baldrian P."/>
            <person name="Stursova M."/>
            <person name="Weitz H."/>
            <person name="Taylor A."/>
            <person name="Grigoriev I.V."/>
            <person name="Nagy L.G."/>
            <person name="Martin F."/>
            <person name="Kauserud H."/>
        </authorList>
    </citation>
    <scope>NUCLEOTIDE SEQUENCE</scope>
    <source>
        <strain evidence="1">CBHHK200</strain>
    </source>
</reference>
<evidence type="ECO:0000313" key="2">
    <source>
        <dbReference type="Proteomes" id="UP001218188"/>
    </source>
</evidence>
<proteinExistence type="predicted"/>
<organism evidence="1 2">
    <name type="scientific">Mycena alexandri</name>
    <dbReference type="NCBI Taxonomy" id="1745969"/>
    <lineage>
        <taxon>Eukaryota</taxon>
        <taxon>Fungi</taxon>
        <taxon>Dikarya</taxon>
        <taxon>Basidiomycota</taxon>
        <taxon>Agaricomycotina</taxon>
        <taxon>Agaricomycetes</taxon>
        <taxon>Agaricomycetidae</taxon>
        <taxon>Agaricales</taxon>
        <taxon>Marasmiineae</taxon>
        <taxon>Mycenaceae</taxon>
        <taxon>Mycena</taxon>
    </lineage>
</organism>
<dbReference type="Proteomes" id="UP001218188">
    <property type="component" value="Unassembled WGS sequence"/>
</dbReference>
<keyword evidence="2" id="KW-1185">Reference proteome</keyword>
<gene>
    <name evidence="1" type="ORF">C8F04DRAFT_1357254</name>
</gene>
<name>A0AAD6X2V4_9AGAR</name>
<sequence length="382" mass="42403">MKFVAGLAQLLPGGNTTQIQPPINDDLRDSGFNAILQHSILVQDRGRGTFEMCFTALPTVLSLFSPHVRITHLQCHIATKAILEDLWIFAHVVAERKDLVDLRLTFEPNAFGRWDSKRIRSAMTPLDTVAQKMFHDVMYAMCAASPEVVFVDPFQIFSCPPQRVNEVHVRLLEGADPSASFALIVTNPPMSKVELGPSPLQSSALAGAELNRVLPHLALSHLTDMKLNTSTINPGVLIGRGKPIPEIIPSPIVPSLQTLASDSPDNLMAIMDTISPFEPDKLDFSFFVGKPWLWNQSRSATLSWNRLSTRTKGLKLDIFLWPAGGDITTNDIEGARLLHCVHIVKITGRVEEATKFLGWLRALPALKRLQVRHGEDAEWTEF</sequence>
<accession>A0AAD6X2V4</accession>
<protein>
    <submittedName>
        <fullName evidence="1">Uncharacterized protein</fullName>
    </submittedName>
</protein>
<comment type="caution">
    <text evidence="1">The sequence shown here is derived from an EMBL/GenBank/DDBJ whole genome shotgun (WGS) entry which is preliminary data.</text>
</comment>
<evidence type="ECO:0000313" key="1">
    <source>
        <dbReference type="EMBL" id="KAJ7032811.1"/>
    </source>
</evidence>
<dbReference type="EMBL" id="JARJCM010000070">
    <property type="protein sequence ID" value="KAJ7032811.1"/>
    <property type="molecule type" value="Genomic_DNA"/>
</dbReference>
<dbReference type="AlphaFoldDB" id="A0AAD6X2V4"/>